<dbReference type="AlphaFoldDB" id="A0A318IQH8"/>
<protein>
    <submittedName>
        <fullName evidence="1">Uncharacterized protein</fullName>
    </submittedName>
</protein>
<reference evidence="1 2" key="1">
    <citation type="submission" date="2018-05" db="EMBL/GenBank/DDBJ databases">
        <title>Genomic Encyclopedia of Type Strains, Phase IV (KMG-IV): sequencing the most valuable type-strain genomes for metagenomic binning, comparative biology and taxonomic classification.</title>
        <authorList>
            <person name="Goeker M."/>
        </authorList>
    </citation>
    <scope>NUCLEOTIDE SEQUENCE [LARGE SCALE GENOMIC DNA]</scope>
    <source>
        <strain evidence="1 2">DSM 19792</strain>
    </source>
</reference>
<comment type="caution">
    <text evidence="1">The sequence shown here is derived from an EMBL/GenBank/DDBJ whole genome shotgun (WGS) entry which is preliminary data.</text>
</comment>
<accession>A0A318IQH8</accession>
<proteinExistence type="predicted"/>
<organism evidence="1 2">
    <name type="scientific">Undibacterium pigrum</name>
    <dbReference type="NCBI Taxonomy" id="401470"/>
    <lineage>
        <taxon>Bacteria</taxon>
        <taxon>Pseudomonadati</taxon>
        <taxon>Pseudomonadota</taxon>
        <taxon>Betaproteobacteria</taxon>
        <taxon>Burkholderiales</taxon>
        <taxon>Oxalobacteraceae</taxon>
        <taxon>Undibacterium</taxon>
    </lineage>
</organism>
<name>A0A318IQH8_9BURK</name>
<gene>
    <name evidence="1" type="ORF">DFR42_1159</name>
</gene>
<dbReference type="EMBL" id="QJKB01000015">
    <property type="protein sequence ID" value="PXX37759.1"/>
    <property type="molecule type" value="Genomic_DNA"/>
</dbReference>
<sequence>MTRELRQDRFGAIRWPRQGMCMQYWAAGAVLPEFFWSTPVAHPAIRSGTVNV</sequence>
<keyword evidence="2" id="KW-1185">Reference proteome</keyword>
<dbReference type="RefSeq" id="WP_170133681.1">
    <property type="nucleotide sequence ID" value="NZ_QJKB01000015.1"/>
</dbReference>
<evidence type="ECO:0000313" key="1">
    <source>
        <dbReference type="EMBL" id="PXX37759.1"/>
    </source>
</evidence>
<dbReference type="Proteomes" id="UP000247792">
    <property type="component" value="Unassembled WGS sequence"/>
</dbReference>
<evidence type="ECO:0000313" key="2">
    <source>
        <dbReference type="Proteomes" id="UP000247792"/>
    </source>
</evidence>